<evidence type="ECO:0008006" key="3">
    <source>
        <dbReference type="Google" id="ProtNLM"/>
    </source>
</evidence>
<proteinExistence type="predicted"/>
<dbReference type="EMBL" id="JBHSWD010000001">
    <property type="protein sequence ID" value="MFC6591408.1"/>
    <property type="molecule type" value="Genomic_DNA"/>
</dbReference>
<accession>A0ABW1YBP9</accession>
<gene>
    <name evidence="1" type="ORF">ACFP81_04865</name>
</gene>
<reference evidence="2" key="1">
    <citation type="journal article" date="2019" name="Int. J. Syst. Evol. Microbiol.">
        <title>The Global Catalogue of Microorganisms (GCM) 10K type strain sequencing project: providing services to taxonomists for standard genome sequencing and annotation.</title>
        <authorList>
            <consortium name="The Broad Institute Genomics Platform"/>
            <consortium name="The Broad Institute Genome Sequencing Center for Infectious Disease"/>
            <person name="Wu L."/>
            <person name="Ma J."/>
        </authorList>
    </citation>
    <scope>NUCLEOTIDE SEQUENCE [LARGE SCALE GENOMIC DNA]</scope>
    <source>
        <strain evidence="2">CGMCC 1.15772</strain>
    </source>
</reference>
<dbReference type="Proteomes" id="UP001596297">
    <property type="component" value="Unassembled WGS sequence"/>
</dbReference>
<dbReference type="RefSeq" id="WP_380082410.1">
    <property type="nucleotide sequence ID" value="NZ_JBHSWD010000001.1"/>
</dbReference>
<evidence type="ECO:0000313" key="2">
    <source>
        <dbReference type="Proteomes" id="UP001596297"/>
    </source>
</evidence>
<sequence>MPGLAGELGANDLSAALDELMRQFPGATYHLIGHSAGGQLPGLMQGAARLSSLLAVAGSSGRLANMPANYRPRAELFMRGIIPLSNALTGVSRTDLVGMGGPLPAQ</sequence>
<protein>
    <recommendedName>
        <fullName evidence="3">Alpha/beta hydrolase</fullName>
    </recommendedName>
</protein>
<name>A0ABW1YBP9_9DEIO</name>
<organism evidence="1 2">
    <name type="scientific">Deinococcus lacus</name>
    <dbReference type="NCBI Taxonomy" id="392561"/>
    <lineage>
        <taxon>Bacteria</taxon>
        <taxon>Thermotogati</taxon>
        <taxon>Deinococcota</taxon>
        <taxon>Deinococci</taxon>
        <taxon>Deinococcales</taxon>
        <taxon>Deinococcaceae</taxon>
        <taxon>Deinococcus</taxon>
    </lineage>
</organism>
<evidence type="ECO:0000313" key="1">
    <source>
        <dbReference type="EMBL" id="MFC6591408.1"/>
    </source>
</evidence>
<keyword evidence="2" id="KW-1185">Reference proteome</keyword>
<dbReference type="Gene3D" id="3.40.50.1820">
    <property type="entry name" value="alpha/beta hydrolase"/>
    <property type="match status" value="1"/>
</dbReference>
<dbReference type="InterPro" id="IPR029058">
    <property type="entry name" value="AB_hydrolase_fold"/>
</dbReference>
<dbReference type="SUPFAM" id="SSF53474">
    <property type="entry name" value="alpha/beta-Hydrolases"/>
    <property type="match status" value="1"/>
</dbReference>
<comment type="caution">
    <text evidence="1">The sequence shown here is derived from an EMBL/GenBank/DDBJ whole genome shotgun (WGS) entry which is preliminary data.</text>
</comment>